<feature type="region of interest" description="Disordered" evidence="9">
    <location>
        <begin position="1"/>
        <end position="26"/>
    </location>
</feature>
<evidence type="ECO:0000256" key="1">
    <source>
        <dbReference type="ARBA" id="ARBA00004141"/>
    </source>
</evidence>
<dbReference type="SMART" id="SM00382">
    <property type="entry name" value="AAA"/>
    <property type="match status" value="1"/>
</dbReference>
<evidence type="ECO:0000256" key="7">
    <source>
        <dbReference type="ARBA" id="ARBA00022989"/>
    </source>
</evidence>
<dbReference type="GO" id="GO:0140359">
    <property type="term" value="F:ABC-type transporter activity"/>
    <property type="evidence" value="ECO:0007669"/>
    <property type="project" value="InterPro"/>
</dbReference>
<dbReference type="EMBL" id="MZMZ02000503">
    <property type="protein sequence ID" value="RQM30818.1"/>
    <property type="molecule type" value="Genomic_DNA"/>
</dbReference>
<reference evidence="12" key="1">
    <citation type="submission" date="2018-07" db="EMBL/GenBank/DDBJ databases">
        <title>Annotation of Aphanomyces astaci genome assembly.</title>
        <authorList>
            <person name="Studholme D.J."/>
        </authorList>
    </citation>
    <scope>NUCLEOTIDE SEQUENCE [LARGE SCALE GENOMIC DNA]</scope>
    <source>
        <strain evidence="12">Pc</strain>
    </source>
</reference>
<evidence type="ECO:0000256" key="10">
    <source>
        <dbReference type="SAM" id="Phobius"/>
    </source>
</evidence>
<accession>A0A425DNJ4</accession>
<dbReference type="AlphaFoldDB" id="A0A425DNJ4"/>
<feature type="transmembrane region" description="Helical" evidence="10">
    <location>
        <begin position="358"/>
        <end position="377"/>
    </location>
</feature>
<dbReference type="Pfam" id="PF00005">
    <property type="entry name" value="ABC_tran"/>
    <property type="match status" value="1"/>
</dbReference>
<dbReference type="InterPro" id="IPR003439">
    <property type="entry name" value="ABC_transporter-like_ATP-bd"/>
</dbReference>
<dbReference type="PANTHER" id="PTHR48042:SF11">
    <property type="entry name" value="ABC TRANSPORTER G FAMILY MEMBER 11"/>
    <property type="match status" value="1"/>
</dbReference>
<dbReference type="InterPro" id="IPR013525">
    <property type="entry name" value="ABC2_TM"/>
</dbReference>
<evidence type="ECO:0000256" key="6">
    <source>
        <dbReference type="ARBA" id="ARBA00022840"/>
    </source>
</evidence>
<comment type="subcellular location">
    <subcellularLocation>
        <location evidence="1">Membrane</location>
        <topology evidence="1">Multi-pass membrane protein</topology>
    </subcellularLocation>
</comment>
<evidence type="ECO:0000256" key="5">
    <source>
        <dbReference type="ARBA" id="ARBA00022741"/>
    </source>
</evidence>
<keyword evidence="7 10" id="KW-1133">Transmembrane helix</keyword>
<dbReference type="PANTHER" id="PTHR48042">
    <property type="entry name" value="ABC TRANSPORTER G FAMILY MEMBER 11"/>
    <property type="match status" value="1"/>
</dbReference>
<dbReference type="GO" id="GO:0016887">
    <property type="term" value="F:ATP hydrolysis activity"/>
    <property type="evidence" value="ECO:0007669"/>
    <property type="project" value="InterPro"/>
</dbReference>
<keyword evidence="13" id="KW-1185">Reference proteome</keyword>
<evidence type="ECO:0000313" key="12">
    <source>
        <dbReference type="EMBL" id="RQM30818.1"/>
    </source>
</evidence>
<feature type="transmembrane region" description="Helical" evidence="10">
    <location>
        <begin position="325"/>
        <end position="346"/>
    </location>
</feature>
<sequence length="562" mass="61364">MTDDNYIHIQADGKQPPSSSSSNHVRVSGHPCVLGWDSISYTVPGKKKGKQILYNVSGRSAPGELTAIMGPSGSGKTTLLDILADRMSSGTISGKVDVNGKTRHSSSFRLLASYVSQDDALLGSFTVLETLRYSAQLSVAANVGPDERESRKHPTVLLLDEPTSGLDSASTLNVITHVLKLSRYQHCTVVCTIHQPSSVVFNLFANIVLLANGQTVFSGSPQHALSHFASLGHPVPPFTNPSEHYLELINADFEGAHDTDVFVAYYLRSDVAARIQNQLAFDRDASVDEDALTTHAADLRPSAFRQLGVIIHRNSLNNVRNPGVYGVRVVLYMGLSAMVGTMYLYSNKSLVEDDLVNLLFYVQAFLVFMSVAVLPFFTDQRAVFARERANHALSVPSYVVANFVAALPGIFVIALLSSTIVVSLAGLHAFGAFVLNLFLSLVVAESLMHVVGATAPHYIMGIANAAGIFGMFMQMEGFMVPAKTMPAYWKWANTVAFHTYSFESFVHNQFTAMNTTRSHEILARFGFEQVNVHQHMVVLGVYAVVLEVAFAAVLYKWHTGRR</sequence>
<proteinExistence type="inferred from homology"/>
<keyword evidence="8 10" id="KW-0472">Membrane</keyword>
<protein>
    <recommendedName>
        <fullName evidence="11">ABC transporter domain-containing protein</fullName>
    </recommendedName>
</protein>
<evidence type="ECO:0000256" key="9">
    <source>
        <dbReference type="SAM" id="MobiDB-lite"/>
    </source>
</evidence>
<dbReference type="InterPro" id="IPR003593">
    <property type="entry name" value="AAA+_ATPase"/>
</dbReference>
<evidence type="ECO:0000256" key="8">
    <source>
        <dbReference type="ARBA" id="ARBA00023136"/>
    </source>
</evidence>
<dbReference type="GO" id="GO:0016020">
    <property type="term" value="C:membrane"/>
    <property type="evidence" value="ECO:0007669"/>
    <property type="project" value="UniProtKB-SubCell"/>
</dbReference>
<evidence type="ECO:0000256" key="2">
    <source>
        <dbReference type="ARBA" id="ARBA00005814"/>
    </source>
</evidence>
<evidence type="ECO:0000313" key="13">
    <source>
        <dbReference type="Proteomes" id="UP000284702"/>
    </source>
</evidence>
<dbReference type="InterPro" id="IPR043926">
    <property type="entry name" value="ABCG_dom"/>
</dbReference>
<keyword evidence="5" id="KW-0547">Nucleotide-binding</keyword>
<name>A0A425DNJ4_APHAT</name>
<dbReference type="Proteomes" id="UP000284702">
    <property type="component" value="Unassembled WGS sequence"/>
</dbReference>
<keyword evidence="4 10" id="KW-0812">Transmembrane</keyword>
<feature type="transmembrane region" description="Helical" evidence="10">
    <location>
        <begin position="422"/>
        <end position="443"/>
    </location>
</feature>
<gene>
    <name evidence="12" type="ORF">B5M09_007962</name>
</gene>
<keyword evidence="3" id="KW-0813">Transport</keyword>
<dbReference type="Pfam" id="PF01061">
    <property type="entry name" value="ABC2_membrane"/>
    <property type="match status" value="1"/>
</dbReference>
<feature type="transmembrane region" description="Helical" evidence="10">
    <location>
        <begin position="455"/>
        <end position="475"/>
    </location>
</feature>
<evidence type="ECO:0000256" key="3">
    <source>
        <dbReference type="ARBA" id="ARBA00022448"/>
    </source>
</evidence>
<keyword evidence="6" id="KW-0067">ATP-binding</keyword>
<dbReference type="Pfam" id="PF19055">
    <property type="entry name" value="ABC2_membrane_7"/>
    <property type="match status" value="1"/>
</dbReference>
<dbReference type="InterPro" id="IPR052215">
    <property type="entry name" value="Plant_ABCG"/>
</dbReference>
<organism evidence="12 13">
    <name type="scientific">Aphanomyces astaci</name>
    <name type="common">Crayfish plague agent</name>
    <dbReference type="NCBI Taxonomy" id="112090"/>
    <lineage>
        <taxon>Eukaryota</taxon>
        <taxon>Sar</taxon>
        <taxon>Stramenopiles</taxon>
        <taxon>Oomycota</taxon>
        <taxon>Saprolegniomycetes</taxon>
        <taxon>Saprolegniales</taxon>
        <taxon>Verrucalvaceae</taxon>
        <taxon>Aphanomyces</taxon>
    </lineage>
</organism>
<dbReference type="GO" id="GO:0005524">
    <property type="term" value="F:ATP binding"/>
    <property type="evidence" value="ECO:0007669"/>
    <property type="project" value="UniProtKB-KW"/>
</dbReference>
<dbReference type="Gene3D" id="3.40.50.300">
    <property type="entry name" value="P-loop containing nucleotide triphosphate hydrolases"/>
    <property type="match status" value="2"/>
</dbReference>
<feature type="transmembrane region" description="Helical" evidence="10">
    <location>
        <begin position="398"/>
        <end position="416"/>
    </location>
</feature>
<evidence type="ECO:0000259" key="11">
    <source>
        <dbReference type="PROSITE" id="PS50893"/>
    </source>
</evidence>
<dbReference type="PROSITE" id="PS50893">
    <property type="entry name" value="ABC_TRANSPORTER_2"/>
    <property type="match status" value="1"/>
</dbReference>
<evidence type="ECO:0000256" key="4">
    <source>
        <dbReference type="ARBA" id="ARBA00022692"/>
    </source>
</evidence>
<dbReference type="VEuPathDB" id="FungiDB:H257_12862"/>
<dbReference type="SUPFAM" id="SSF52540">
    <property type="entry name" value="P-loop containing nucleoside triphosphate hydrolases"/>
    <property type="match status" value="1"/>
</dbReference>
<feature type="transmembrane region" description="Helical" evidence="10">
    <location>
        <begin position="536"/>
        <end position="555"/>
    </location>
</feature>
<feature type="domain" description="ABC transporter" evidence="11">
    <location>
        <begin position="34"/>
        <end position="237"/>
    </location>
</feature>
<comment type="caution">
    <text evidence="12">The sequence shown here is derived from an EMBL/GenBank/DDBJ whole genome shotgun (WGS) entry which is preliminary data.</text>
</comment>
<comment type="similarity">
    <text evidence="2">Belongs to the ABC transporter superfamily. ABCG family. Eye pigment precursor importer (TC 3.A.1.204) subfamily.</text>
</comment>
<dbReference type="InterPro" id="IPR027417">
    <property type="entry name" value="P-loop_NTPase"/>
</dbReference>